<dbReference type="RefSeq" id="WP_283741401.1">
    <property type="nucleotide sequence ID" value="NZ_JASJEV010000009.1"/>
</dbReference>
<accession>A0ABT7ALC6</accession>
<feature type="domain" description="Nudix hydrolase" evidence="4">
    <location>
        <begin position="2"/>
        <end position="134"/>
    </location>
</feature>
<dbReference type="CDD" id="cd04690">
    <property type="entry name" value="NUDIX_Hydrolase"/>
    <property type="match status" value="1"/>
</dbReference>
<comment type="cofactor">
    <cofactor evidence="1">
        <name>Mg(2+)</name>
        <dbReference type="ChEBI" id="CHEBI:18420"/>
    </cofactor>
</comment>
<reference evidence="5 6" key="1">
    <citation type="submission" date="2023-05" db="EMBL/GenBank/DDBJ databases">
        <title>Chelatococcus sp. nov., a moderately thermophilic bacterium isolated from hot spring microbial mat.</title>
        <authorList>
            <person name="Hu C.-J."/>
            <person name="Li W.-J."/>
        </authorList>
    </citation>
    <scope>NUCLEOTIDE SEQUENCE [LARGE SCALE GENOMIC DNA]</scope>
    <source>
        <strain evidence="5 6">SYSU G07232</strain>
    </source>
</reference>
<evidence type="ECO:0000259" key="4">
    <source>
        <dbReference type="PROSITE" id="PS51462"/>
    </source>
</evidence>
<keyword evidence="2 3" id="KW-0378">Hydrolase</keyword>
<dbReference type="PROSITE" id="PS00893">
    <property type="entry name" value="NUDIX_BOX"/>
    <property type="match status" value="1"/>
</dbReference>
<gene>
    <name evidence="5" type="ORF">QNA08_14275</name>
</gene>
<evidence type="ECO:0000256" key="1">
    <source>
        <dbReference type="ARBA" id="ARBA00001946"/>
    </source>
</evidence>
<dbReference type="Proteomes" id="UP001321492">
    <property type="component" value="Unassembled WGS sequence"/>
</dbReference>
<comment type="caution">
    <text evidence="5">The sequence shown here is derived from an EMBL/GenBank/DDBJ whole genome shotgun (WGS) entry which is preliminary data.</text>
</comment>
<keyword evidence="6" id="KW-1185">Reference proteome</keyword>
<comment type="similarity">
    <text evidence="3">Belongs to the Nudix hydrolase family.</text>
</comment>
<dbReference type="InterPro" id="IPR020476">
    <property type="entry name" value="Nudix_hydrolase"/>
</dbReference>
<dbReference type="PANTHER" id="PTHR43046:SF2">
    <property type="entry name" value="8-OXO-DGTP DIPHOSPHATASE-RELATED"/>
    <property type="match status" value="1"/>
</dbReference>
<protein>
    <submittedName>
        <fullName evidence="5">NUDIX domain-containing protein</fullName>
    </submittedName>
</protein>
<dbReference type="PROSITE" id="PS51462">
    <property type="entry name" value="NUDIX"/>
    <property type="match status" value="1"/>
</dbReference>
<dbReference type="PANTHER" id="PTHR43046">
    <property type="entry name" value="GDP-MANNOSE MANNOSYL HYDROLASE"/>
    <property type="match status" value="1"/>
</dbReference>
<proteinExistence type="inferred from homology"/>
<dbReference type="InterPro" id="IPR000086">
    <property type="entry name" value="NUDIX_hydrolase_dom"/>
</dbReference>
<dbReference type="Pfam" id="PF00293">
    <property type="entry name" value="NUDIX"/>
    <property type="match status" value="1"/>
</dbReference>
<dbReference type="SUPFAM" id="SSF55811">
    <property type="entry name" value="Nudix"/>
    <property type="match status" value="1"/>
</dbReference>
<dbReference type="InterPro" id="IPR015797">
    <property type="entry name" value="NUDIX_hydrolase-like_dom_sf"/>
</dbReference>
<evidence type="ECO:0000313" key="5">
    <source>
        <dbReference type="EMBL" id="MDJ1159401.1"/>
    </source>
</evidence>
<dbReference type="EMBL" id="JASJEV010000009">
    <property type="protein sequence ID" value="MDJ1159401.1"/>
    <property type="molecule type" value="Genomic_DNA"/>
</dbReference>
<evidence type="ECO:0000256" key="2">
    <source>
        <dbReference type="ARBA" id="ARBA00022801"/>
    </source>
</evidence>
<dbReference type="PRINTS" id="PR00502">
    <property type="entry name" value="NUDIXFAMILY"/>
</dbReference>
<dbReference type="InterPro" id="IPR020084">
    <property type="entry name" value="NUDIX_hydrolase_CS"/>
</dbReference>
<evidence type="ECO:0000313" key="6">
    <source>
        <dbReference type="Proteomes" id="UP001321492"/>
    </source>
</evidence>
<sequence>MPHVLRIAVAVILDGDNRILLVRKRGTEVFMQPGGKIEPGEAPIDALARELKEELGLALDAGRTRPLGRFVEVAANEPDTHVDADSFLAAVSGDPRPAAEIAAMRWHPLASTDTRGLAPLLVNRILPRLRGTIAADRLSPHHQILGRQA</sequence>
<evidence type="ECO:0000256" key="3">
    <source>
        <dbReference type="RuleBase" id="RU003476"/>
    </source>
</evidence>
<organism evidence="5 6">
    <name type="scientific">Chelatococcus albus</name>
    <dbReference type="NCBI Taxonomy" id="3047466"/>
    <lineage>
        <taxon>Bacteria</taxon>
        <taxon>Pseudomonadati</taxon>
        <taxon>Pseudomonadota</taxon>
        <taxon>Alphaproteobacteria</taxon>
        <taxon>Hyphomicrobiales</taxon>
        <taxon>Chelatococcaceae</taxon>
        <taxon>Chelatococcus</taxon>
    </lineage>
</organism>
<dbReference type="Gene3D" id="3.90.79.10">
    <property type="entry name" value="Nucleoside Triphosphate Pyrophosphohydrolase"/>
    <property type="match status" value="1"/>
</dbReference>
<name>A0ABT7ALC6_9HYPH</name>